<evidence type="ECO:0000313" key="5">
    <source>
        <dbReference type="Proteomes" id="UP000542342"/>
    </source>
</evidence>
<keyword evidence="3" id="KW-0812">Transmembrane</keyword>
<dbReference type="Proteomes" id="UP000542342">
    <property type="component" value="Unassembled WGS sequence"/>
</dbReference>
<comment type="caution">
    <text evidence="4">The sequence shown here is derived from an EMBL/GenBank/DDBJ whole genome shotgun (WGS) entry which is preliminary data.</text>
</comment>
<keyword evidence="5" id="KW-1185">Reference proteome</keyword>
<evidence type="ECO:0000256" key="2">
    <source>
        <dbReference type="SAM" id="MobiDB-lite"/>
    </source>
</evidence>
<accession>A0A7V8VCV9</accession>
<evidence type="ECO:0000256" key="1">
    <source>
        <dbReference type="SAM" id="Coils"/>
    </source>
</evidence>
<gene>
    <name evidence="4" type="ORF">H0921_04625</name>
</gene>
<dbReference type="EMBL" id="JACEFB010000002">
    <property type="protein sequence ID" value="MBA2225447.1"/>
    <property type="molecule type" value="Genomic_DNA"/>
</dbReference>
<keyword evidence="1" id="KW-0175">Coiled coil</keyword>
<reference evidence="4 5" key="1">
    <citation type="submission" date="2020-07" db="EMBL/GenBank/DDBJ databases">
        <title>Thermogemmata thermophila gen. nov., sp. nov., a novel moderate thermophilic planctomycete from a Kamchatka hot spring.</title>
        <authorList>
            <person name="Elcheninov A.G."/>
            <person name="Podosokorskaya O.A."/>
            <person name="Kovaleva O.L."/>
            <person name="Novikov A."/>
            <person name="Bonch-Osmolovskaya E.A."/>
            <person name="Toshchakov S.V."/>
            <person name="Kublanov I.V."/>
        </authorList>
    </citation>
    <scope>NUCLEOTIDE SEQUENCE [LARGE SCALE GENOMIC DNA]</scope>
    <source>
        <strain evidence="4 5">2918</strain>
    </source>
</reference>
<evidence type="ECO:0000256" key="3">
    <source>
        <dbReference type="SAM" id="Phobius"/>
    </source>
</evidence>
<name>A0A7V8VCV9_9BACT</name>
<feature type="coiled-coil region" evidence="1">
    <location>
        <begin position="580"/>
        <end position="617"/>
    </location>
</feature>
<keyword evidence="3" id="KW-0472">Membrane</keyword>
<feature type="transmembrane region" description="Helical" evidence="3">
    <location>
        <begin position="40"/>
        <end position="61"/>
    </location>
</feature>
<sequence length="1110" mass="126864">MRRRLGVARRLCWTVAAGVIIAGGLLALDAWWWLAGWQRALALSAWLTGMIVLVWWSGLAAVQAWESSPQKERAIRSRERLANLIAVVAAALALSALVLTLLGWPEAPLHARRVFLPWSEALRPVQYRIVVTSGDAAIPVGERVTVSAYVERLSSAAPWPPQAWLIRQALPRGLPERLPMQGDETGSVYTSLRVEGDFRYRIEAGTATSDWYNVVRIEPVRLARESVLRVEPPSYAVHLSPRQYAIPEEETEGLRVLAWQYGAVQLQVVFTRPVATAYLEWRAEEASTVEILPLLLDGEHREGTVRWTVARGGRWKLVAVVERQGRRWYCQWPGVVEVQSDLPPRWLEVSGLMAAPRRLAPGSVLPIRFRVQDDFGIAQVWLEVVRVNNPWPQQISLSLTTRPEGTVEGQYDWPIDAQIRDGEILRLRLRVRDNRRVEHPPLGQQESVFPPEGWCEVHVDRTAPPQALQDILAQHLWLREAIAAVRKYCQDSRQTLLHIQRETPTPSWQDHHRTLLRQTAEQYQEVRRVWDRVLLHLRVQSELRPLLQDARRTLEELDQLGRVAERWPFLLASAEQHESLQHALRRLQTLEHHLHQLEQISDRLAEARQQSWQLQQLAQQLEGVARQAELARSPEERAQIPILWDHWQRDWQHWLESTPAVRDVWERSVAQELQRLHQRGQELLLALERLEATEALAFHTAGQLFRLSQMEWARSILRQAEALDQKRADQPPLKSLPPARLDFFRQVLTHLERGEWLPALTVLEQGAEEANRLAREWQEAAPELAHQWRQLASRCQHQRTVLADHKQQILAYLAGPLQESVPVLARRVERCAEAAALLLTPDRLASCPAMTGWFLGELRAAAEALQEGRWTQAQTALHHAAAWLFLLETVKRPGEEASGRLPWRSLQDELQTLMRLVQRYGDSPALILSQSRWALRQRLLQLQDWDQQWQTLLTSTPSALLPTAAIPSPAERQRWRQAWYDLDQTLMRERVQSSVSPLASLPAYQAAYRLGQQAVETLASALPKVPPAPQPEDPSLVTTIAKLRQVQSLVSESLMSAPSQAPRDGQEQVARFRRFAQLLHEAAILRLTLPPVDESQPGKETPFPKLPPSP</sequence>
<keyword evidence="3" id="KW-1133">Transmembrane helix</keyword>
<dbReference type="AlphaFoldDB" id="A0A7V8VCV9"/>
<proteinExistence type="predicted"/>
<feature type="transmembrane region" description="Helical" evidence="3">
    <location>
        <begin position="12"/>
        <end position="34"/>
    </location>
</feature>
<evidence type="ECO:0000313" key="4">
    <source>
        <dbReference type="EMBL" id="MBA2225447.1"/>
    </source>
</evidence>
<protein>
    <recommendedName>
        <fullName evidence="6">DUF4175 family protein</fullName>
    </recommendedName>
</protein>
<dbReference type="RefSeq" id="WP_194536871.1">
    <property type="nucleotide sequence ID" value="NZ_JACEFB010000002.1"/>
</dbReference>
<organism evidence="4 5">
    <name type="scientific">Thermogemmata fonticola</name>
    <dbReference type="NCBI Taxonomy" id="2755323"/>
    <lineage>
        <taxon>Bacteria</taxon>
        <taxon>Pseudomonadati</taxon>
        <taxon>Planctomycetota</taxon>
        <taxon>Planctomycetia</taxon>
        <taxon>Gemmatales</taxon>
        <taxon>Gemmataceae</taxon>
        <taxon>Thermogemmata</taxon>
    </lineage>
</organism>
<feature type="region of interest" description="Disordered" evidence="2">
    <location>
        <begin position="1090"/>
        <end position="1110"/>
    </location>
</feature>
<feature type="transmembrane region" description="Helical" evidence="3">
    <location>
        <begin position="81"/>
        <end position="104"/>
    </location>
</feature>
<evidence type="ECO:0008006" key="6">
    <source>
        <dbReference type="Google" id="ProtNLM"/>
    </source>
</evidence>